<feature type="compositionally biased region" description="Basic residues" evidence="1">
    <location>
        <begin position="11"/>
        <end position="23"/>
    </location>
</feature>
<comment type="caution">
    <text evidence="2">The sequence shown here is derived from an EMBL/GenBank/DDBJ whole genome shotgun (WGS) entry which is preliminary data.</text>
</comment>
<feature type="region of interest" description="Disordered" evidence="1">
    <location>
        <begin position="77"/>
        <end position="213"/>
    </location>
</feature>
<dbReference type="EMBL" id="QCYY01001677">
    <property type="protein sequence ID" value="ROT76273.1"/>
    <property type="molecule type" value="Genomic_DNA"/>
</dbReference>
<organism evidence="2 3">
    <name type="scientific">Penaeus vannamei</name>
    <name type="common">Whiteleg shrimp</name>
    <name type="synonym">Litopenaeus vannamei</name>
    <dbReference type="NCBI Taxonomy" id="6689"/>
    <lineage>
        <taxon>Eukaryota</taxon>
        <taxon>Metazoa</taxon>
        <taxon>Ecdysozoa</taxon>
        <taxon>Arthropoda</taxon>
        <taxon>Crustacea</taxon>
        <taxon>Multicrustacea</taxon>
        <taxon>Malacostraca</taxon>
        <taxon>Eumalacostraca</taxon>
        <taxon>Eucarida</taxon>
        <taxon>Decapoda</taxon>
        <taxon>Dendrobranchiata</taxon>
        <taxon>Penaeoidea</taxon>
        <taxon>Penaeidae</taxon>
        <taxon>Penaeus</taxon>
    </lineage>
</organism>
<dbReference type="AlphaFoldDB" id="A0A423TIK4"/>
<feature type="compositionally biased region" description="Polar residues" evidence="1">
    <location>
        <begin position="107"/>
        <end position="119"/>
    </location>
</feature>
<reference evidence="2 3" key="2">
    <citation type="submission" date="2019-01" db="EMBL/GenBank/DDBJ databases">
        <title>The decoding of complex shrimp genome reveals the adaptation for benthos swimmer, frequently molting mechanism and breeding impact on genome.</title>
        <authorList>
            <person name="Sun Y."/>
            <person name="Gao Y."/>
            <person name="Yu Y."/>
        </authorList>
    </citation>
    <scope>NUCLEOTIDE SEQUENCE [LARGE SCALE GENOMIC DNA]</scope>
    <source>
        <tissue evidence="2">Muscle</tissue>
    </source>
</reference>
<feature type="compositionally biased region" description="Basic residues" evidence="1">
    <location>
        <begin position="577"/>
        <end position="593"/>
    </location>
</feature>
<gene>
    <name evidence="2" type="ORF">C7M84_005167</name>
</gene>
<feature type="non-terminal residue" evidence="2">
    <location>
        <position position="1"/>
    </location>
</feature>
<evidence type="ECO:0000256" key="1">
    <source>
        <dbReference type="SAM" id="MobiDB-lite"/>
    </source>
</evidence>
<feature type="compositionally biased region" description="Pro residues" evidence="1">
    <location>
        <begin position="253"/>
        <end position="265"/>
    </location>
</feature>
<feature type="compositionally biased region" description="Basic and acidic residues" evidence="1">
    <location>
        <begin position="552"/>
        <end position="571"/>
    </location>
</feature>
<protein>
    <submittedName>
        <fullName evidence="2">Uncharacterized protein</fullName>
    </submittedName>
</protein>
<name>A0A423TIK4_PENVA</name>
<feature type="compositionally biased region" description="Basic and acidic residues" evidence="1">
    <location>
        <begin position="324"/>
        <end position="346"/>
    </location>
</feature>
<feature type="compositionally biased region" description="Basic residues" evidence="1">
    <location>
        <begin position="460"/>
        <end position="469"/>
    </location>
</feature>
<feature type="region of interest" description="Disordered" evidence="1">
    <location>
        <begin position="390"/>
        <end position="492"/>
    </location>
</feature>
<sequence length="593" mass="64498">VKSMISTRRDSVRKKSSSAGHRKSTTERPDVSAGVAVEVSAASDPEDYEVDYEGLVGEAVDPGGAVGLCLEGNDGEWETGGVWVGPREDESPASTSSLGARRAKPQLTITVPSSENLSLLQEAGDRARQPHRSPETRHRKCSPAQLDPRVFPSLPMTPPSPRRASNWTKVKKAFLTGQQQHQVKVEVQTAGSAGSGGSASLPPSPSKKTSFHFDAPLLGVETSILEDSDSAGASLELSPEDLSVPSISTATPSPQPHPTPSPQPPSTQHHHQQSGPAQPSRPPEEPERGVQPAPSGVGETEERRTRAGPSPPGSRRRPVLALRGKIDVPRGQEDVKTKKHGEDDLPADFKKKLTEWEIRKALVGKSQQNVEELQKNLGEEFNRKMAEWERIKASASQQGQVKPGHPQVKTSASAGNLGGKGSALAGQMHVKPSPSASQVAKAPLIPGQGPASPRLDRKGSGHKIKKSKAAKTDKVPVSKAESSHKARDKELQWLEKELHKVERETQRLEREKEKFLERAARLERMRQAMGRGPTEKKEIYIKTSTGEFRFEAADVHQDVSEERPSPADPRVRTTWCPRRRSRRSPRARRLGGS</sequence>
<evidence type="ECO:0000313" key="2">
    <source>
        <dbReference type="EMBL" id="ROT76273.1"/>
    </source>
</evidence>
<feature type="compositionally biased region" description="Basic and acidic residues" evidence="1">
    <location>
        <begin position="123"/>
        <end position="136"/>
    </location>
</feature>
<keyword evidence="3" id="KW-1185">Reference proteome</keyword>
<feature type="region of interest" description="Disordered" evidence="1">
    <location>
        <begin position="1"/>
        <end position="33"/>
    </location>
</feature>
<feature type="region of interest" description="Disordered" evidence="1">
    <location>
        <begin position="552"/>
        <end position="593"/>
    </location>
</feature>
<accession>A0A423TIK4</accession>
<proteinExistence type="predicted"/>
<evidence type="ECO:0000313" key="3">
    <source>
        <dbReference type="Proteomes" id="UP000283509"/>
    </source>
</evidence>
<feature type="compositionally biased region" description="Basic and acidic residues" evidence="1">
    <location>
        <begin position="470"/>
        <end position="492"/>
    </location>
</feature>
<dbReference type="OrthoDB" id="6376173at2759"/>
<reference evidence="2 3" key="1">
    <citation type="submission" date="2018-04" db="EMBL/GenBank/DDBJ databases">
        <authorList>
            <person name="Zhang X."/>
            <person name="Yuan J."/>
            <person name="Li F."/>
            <person name="Xiang J."/>
        </authorList>
    </citation>
    <scope>NUCLEOTIDE SEQUENCE [LARGE SCALE GENOMIC DNA]</scope>
    <source>
        <tissue evidence="2">Muscle</tissue>
    </source>
</reference>
<feature type="region of interest" description="Disordered" evidence="1">
    <location>
        <begin position="228"/>
        <end position="346"/>
    </location>
</feature>
<dbReference type="Proteomes" id="UP000283509">
    <property type="component" value="Unassembled WGS sequence"/>
</dbReference>